<accession>A0A841SUR5</accession>
<evidence type="ECO:0000313" key="1">
    <source>
        <dbReference type="EMBL" id="MBB6633620.1"/>
    </source>
</evidence>
<name>A0A841SUR5_9BACL</name>
<comment type="caution">
    <text evidence="1">The sequence shown here is derived from an EMBL/GenBank/DDBJ whole genome shotgun (WGS) entry which is preliminary data.</text>
</comment>
<dbReference type="Pfam" id="PF09855">
    <property type="entry name" value="Zn_ribbon_13"/>
    <property type="match status" value="1"/>
</dbReference>
<sequence length="76" mass="8460">MIRDSFKCSKCKHDDCEIKEVAMTGTGLSKLFDIEHNHFLFVSCTNCGFVEVYNPDILNGHKAGKMGTIMDILFGG</sequence>
<reference evidence="1 2" key="1">
    <citation type="submission" date="2020-08" db="EMBL/GenBank/DDBJ databases">
        <title>Cohnella phylogeny.</title>
        <authorList>
            <person name="Dunlap C."/>
        </authorList>
    </citation>
    <scope>NUCLEOTIDE SEQUENCE [LARGE SCALE GENOMIC DNA]</scope>
    <source>
        <strain evidence="1 2">DSM 25241</strain>
    </source>
</reference>
<gene>
    <name evidence="1" type="ORF">H7B67_05830</name>
</gene>
<proteinExistence type="predicted"/>
<evidence type="ECO:0000313" key="2">
    <source>
        <dbReference type="Proteomes" id="UP000535838"/>
    </source>
</evidence>
<dbReference type="EMBL" id="JACJVQ010000005">
    <property type="protein sequence ID" value="MBB6633620.1"/>
    <property type="molecule type" value="Genomic_DNA"/>
</dbReference>
<protein>
    <submittedName>
        <fullName evidence="1">Zinc ribbon domain-containing protein</fullName>
    </submittedName>
</protein>
<dbReference type="InterPro" id="IPR018652">
    <property type="entry name" value="DUF2082_NA-bd_Znr"/>
</dbReference>
<dbReference type="Proteomes" id="UP000535838">
    <property type="component" value="Unassembled WGS sequence"/>
</dbReference>
<keyword evidence="2" id="KW-1185">Reference proteome</keyword>
<dbReference type="AlphaFoldDB" id="A0A841SUR5"/>
<organism evidence="1 2">
    <name type="scientific">Cohnella thailandensis</name>
    <dbReference type="NCBI Taxonomy" id="557557"/>
    <lineage>
        <taxon>Bacteria</taxon>
        <taxon>Bacillati</taxon>
        <taxon>Bacillota</taxon>
        <taxon>Bacilli</taxon>
        <taxon>Bacillales</taxon>
        <taxon>Paenibacillaceae</taxon>
        <taxon>Cohnella</taxon>
    </lineage>
</organism>